<keyword evidence="2" id="KW-0539">Nucleus</keyword>
<name>A0A9P4Y6K5_CRYP1</name>
<dbReference type="InterPro" id="IPR037518">
    <property type="entry name" value="MPN"/>
</dbReference>
<accession>A0A9P4Y6K5</accession>
<dbReference type="PANTHER" id="PTHR10540:SF8">
    <property type="entry name" value="COP9 SIGNALOSOME COMPLEX SUBUNIT 6"/>
    <property type="match status" value="1"/>
</dbReference>
<comment type="function">
    <text evidence="2">Component of the COP9 signalosome complex (CSN), a complex involved in various cellular and developmental processes.</text>
</comment>
<dbReference type="Proteomes" id="UP000803844">
    <property type="component" value="Unassembled WGS sequence"/>
</dbReference>
<keyword evidence="2" id="KW-0963">Cytoplasm</keyword>
<dbReference type="GeneID" id="63832973"/>
<evidence type="ECO:0000256" key="2">
    <source>
        <dbReference type="RuleBase" id="RU367006"/>
    </source>
</evidence>
<dbReference type="OrthoDB" id="1378at2759"/>
<dbReference type="RefSeq" id="XP_040778386.1">
    <property type="nucleotide sequence ID" value="XM_040915844.1"/>
</dbReference>
<dbReference type="PANTHER" id="PTHR10540">
    <property type="entry name" value="EUKARYOTIC TRANSLATION INITIATION FACTOR 3 SUBUNIT F-RELATED"/>
    <property type="match status" value="1"/>
</dbReference>
<dbReference type="GO" id="GO:0000338">
    <property type="term" value="P:protein deneddylation"/>
    <property type="evidence" value="ECO:0007669"/>
    <property type="project" value="InterPro"/>
</dbReference>
<dbReference type="PROSITE" id="PS50249">
    <property type="entry name" value="MPN"/>
    <property type="match status" value="1"/>
</dbReference>
<keyword evidence="2" id="KW-0736">Signalosome</keyword>
<feature type="region of interest" description="Disordered" evidence="3">
    <location>
        <begin position="191"/>
        <end position="227"/>
    </location>
</feature>
<feature type="compositionally biased region" description="Basic and acidic residues" evidence="3">
    <location>
        <begin position="145"/>
        <end position="165"/>
    </location>
</feature>
<organism evidence="5 6">
    <name type="scientific">Cryphonectria parasitica (strain ATCC 38755 / EP155)</name>
    <dbReference type="NCBI Taxonomy" id="660469"/>
    <lineage>
        <taxon>Eukaryota</taxon>
        <taxon>Fungi</taxon>
        <taxon>Dikarya</taxon>
        <taxon>Ascomycota</taxon>
        <taxon>Pezizomycotina</taxon>
        <taxon>Sordariomycetes</taxon>
        <taxon>Sordariomycetidae</taxon>
        <taxon>Diaporthales</taxon>
        <taxon>Cryphonectriaceae</taxon>
        <taxon>Cryphonectria-Endothia species complex</taxon>
        <taxon>Cryphonectria</taxon>
    </lineage>
</organism>
<protein>
    <recommendedName>
        <fullName evidence="2">COP9 signalosome complex subunit 6</fullName>
    </recommendedName>
</protein>
<dbReference type="InterPro" id="IPR033859">
    <property type="entry name" value="MPN_CSN6"/>
</dbReference>
<feature type="domain" description="MPN" evidence="4">
    <location>
        <begin position="1"/>
        <end position="143"/>
    </location>
</feature>
<gene>
    <name evidence="5" type="ORF">M406DRAFT_230538</name>
</gene>
<evidence type="ECO:0000256" key="3">
    <source>
        <dbReference type="SAM" id="MobiDB-lite"/>
    </source>
</evidence>
<proteinExistence type="inferred from homology"/>
<dbReference type="AlphaFoldDB" id="A0A9P4Y6K5"/>
<dbReference type="GO" id="GO:0008180">
    <property type="term" value="C:COP9 signalosome"/>
    <property type="evidence" value="ECO:0007669"/>
    <property type="project" value="UniProtKB-UniRule"/>
</dbReference>
<dbReference type="Pfam" id="PF13012">
    <property type="entry name" value="MitMem_reg"/>
    <property type="match status" value="1"/>
</dbReference>
<evidence type="ECO:0000259" key="4">
    <source>
        <dbReference type="PROSITE" id="PS50249"/>
    </source>
</evidence>
<evidence type="ECO:0000313" key="5">
    <source>
        <dbReference type="EMBL" id="KAF3767425.1"/>
    </source>
</evidence>
<comment type="subcellular location">
    <subcellularLocation>
        <location evidence="2">Cytoplasm</location>
    </subcellularLocation>
    <subcellularLocation>
        <location evidence="2">Nucleus</location>
    </subcellularLocation>
</comment>
<dbReference type="GO" id="GO:0005737">
    <property type="term" value="C:cytoplasm"/>
    <property type="evidence" value="ECO:0007669"/>
    <property type="project" value="UniProtKB-SubCell"/>
</dbReference>
<comment type="similarity">
    <text evidence="1 2">Belongs to the peptidase M67A family. CSN6 subfamily.</text>
</comment>
<dbReference type="EMBL" id="MU032346">
    <property type="protein sequence ID" value="KAF3767425.1"/>
    <property type="molecule type" value="Genomic_DNA"/>
</dbReference>
<dbReference type="CDD" id="cd08063">
    <property type="entry name" value="MPN_CSN6"/>
    <property type="match status" value="1"/>
</dbReference>
<dbReference type="InterPro" id="IPR024969">
    <property type="entry name" value="EIF3F/CSN6-like_C"/>
</dbReference>
<reference evidence="5" key="1">
    <citation type="journal article" date="2020" name="Phytopathology">
        <title>Genome sequence of the chestnut blight fungus Cryphonectria parasitica EP155: A fundamental resource for an archetypical invasive plant pathogen.</title>
        <authorList>
            <person name="Crouch J.A."/>
            <person name="Dawe A."/>
            <person name="Aerts A."/>
            <person name="Barry K."/>
            <person name="Churchill A.C.L."/>
            <person name="Grimwood J."/>
            <person name="Hillman B."/>
            <person name="Milgroom M.G."/>
            <person name="Pangilinan J."/>
            <person name="Smith M."/>
            <person name="Salamov A."/>
            <person name="Schmutz J."/>
            <person name="Yadav J."/>
            <person name="Grigoriev I.V."/>
            <person name="Nuss D."/>
        </authorList>
    </citation>
    <scope>NUCLEOTIDE SEQUENCE</scope>
    <source>
        <strain evidence="5">EP155</strain>
    </source>
</reference>
<evidence type="ECO:0000256" key="1">
    <source>
        <dbReference type="ARBA" id="ARBA00010893"/>
    </source>
</evidence>
<feature type="non-terminal residue" evidence="5">
    <location>
        <position position="1"/>
    </location>
</feature>
<comment type="caution">
    <text evidence="5">The sequence shown here is derived from an EMBL/GenBank/DDBJ whole genome shotgun (WGS) entry which is preliminary data.</text>
</comment>
<sequence length="364" mass="40299">ILHPLPLIAISDYVVRHTLRAQPGPIVGALFGQQNGREISIEFAYEVKTVPGDRNDDFKLDLHWFDTRLEQMRAVHKDRELDLVGWYTLLPRSGPGPNVLPIHNQILERNESAILLGFHTEELTEESAGGTLPVTLYETNYEVEGGNKEAQDDGEDKEMKDGDAQPRLKFREIPFVVETGEDEMISMSSVAGGATNAASAQTRDQKKEVDVKGKGKQPSAETEKVDPNTVALSKEDEDMIAALMTKGNAIKMLKSRIDLIIKYLQKLPPPYMAEVEAEANASGGGSTEPSQTLLRLIQALVHRLSLVEPADAEEFKTEMLREENDVATVKLLNELMGRVGETRDIGKKFSAIETGKTSQKHNTI</sequence>
<feature type="compositionally biased region" description="Basic and acidic residues" evidence="3">
    <location>
        <begin position="203"/>
        <end position="213"/>
    </location>
</feature>
<dbReference type="Gene3D" id="3.40.140.10">
    <property type="entry name" value="Cytidine Deaminase, domain 2"/>
    <property type="match status" value="1"/>
</dbReference>
<feature type="region of interest" description="Disordered" evidence="3">
    <location>
        <begin position="142"/>
        <end position="165"/>
    </location>
</feature>
<evidence type="ECO:0000313" key="6">
    <source>
        <dbReference type="Proteomes" id="UP000803844"/>
    </source>
</evidence>
<feature type="non-terminal residue" evidence="5">
    <location>
        <position position="364"/>
    </location>
</feature>
<keyword evidence="6" id="KW-1185">Reference proteome</keyword>